<dbReference type="RefSeq" id="WP_343979662.1">
    <property type="nucleotide sequence ID" value="NZ_BAAAJG010000011.1"/>
</dbReference>
<proteinExistence type="predicted"/>
<protein>
    <submittedName>
        <fullName evidence="1">Uncharacterized protein</fullName>
    </submittedName>
</protein>
<reference evidence="2" key="1">
    <citation type="journal article" date="2019" name="Int. J. Syst. Evol. Microbiol.">
        <title>The Global Catalogue of Microorganisms (GCM) 10K type strain sequencing project: providing services to taxonomists for standard genome sequencing and annotation.</title>
        <authorList>
            <consortium name="The Broad Institute Genomics Platform"/>
            <consortium name="The Broad Institute Genome Sequencing Center for Infectious Disease"/>
            <person name="Wu L."/>
            <person name="Ma J."/>
        </authorList>
    </citation>
    <scope>NUCLEOTIDE SEQUENCE [LARGE SCALE GENOMIC DNA]</scope>
    <source>
        <strain evidence="2">JCM 12165</strain>
    </source>
</reference>
<gene>
    <name evidence="1" type="ORF">ACFSCY_19595</name>
</gene>
<comment type="caution">
    <text evidence="1">The sequence shown here is derived from an EMBL/GenBank/DDBJ whole genome shotgun (WGS) entry which is preliminary data.</text>
</comment>
<accession>A0ABW4FNB3</accession>
<name>A0ABW4FNB3_9PSEU</name>
<keyword evidence="2" id="KW-1185">Reference proteome</keyword>
<dbReference type="EMBL" id="JBHUCP010000014">
    <property type="protein sequence ID" value="MFD1531642.1"/>
    <property type="molecule type" value="Genomic_DNA"/>
</dbReference>
<dbReference type="Proteomes" id="UP001597145">
    <property type="component" value="Unassembled WGS sequence"/>
</dbReference>
<evidence type="ECO:0000313" key="2">
    <source>
        <dbReference type="Proteomes" id="UP001597145"/>
    </source>
</evidence>
<organism evidence="1 2">
    <name type="scientific">Pseudonocardia aurantiaca</name>
    <dbReference type="NCBI Taxonomy" id="75290"/>
    <lineage>
        <taxon>Bacteria</taxon>
        <taxon>Bacillati</taxon>
        <taxon>Actinomycetota</taxon>
        <taxon>Actinomycetes</taxon>
        <taxon>Pseudonocardiales</taxon>
        <taxon>Pseudonocardiaceae</taxon>
        <taxon>Pseudonocardia</taxon>
    </lineage>
</organism>
<evidence type="ECO:0000313" key="1">
    <source>
        <dbReference type="EMBL" id="MFD1531642.1"/>
    </source>
</evidence>
<sequence>MYVSIRYGMSWPSAGPSSSTTRFEHEVYNTSTGTRTMLIIDVRRPLNQVLDRLNRLCLRLKRRWSAQMIADADGDI</sequence>